<dbReference type="Pfam" id="PF02569">
    <property type="entry name" value="Pantoate_ligase"/>
    <property type="match status" value="1"/>
</dbReference>
<feature type="binding site" evidence="8">
    <location>
        <position position="155"/>
    </location>
    <ligand>
        <name>(R)-pantoate</name>
        <dbReference type="ChEBI" id="CHEBI:15980"/>
    </ligand>
</feature>
<dbReference type="RefSeq" id="WP_121008883.1">
    <property type="nucleotide sequence ID" value="NZ_RCCJ01000001.1"/>
</dbReference>
<dbReference type="Gene3D" id="3.30.1300.10">
    <property type="entry name" value="Pantoate-beta-alanine ligase, C-terminal domain"/>
    <property type="match status" value="1"/>
</dbReference>
<comment type="pathway">
    <text evidence="1 8">Cofactor biosynthesis; (R)-pantothenate biosynthesis; (R)-pantothenate from (R)-pantoate and beta-alanine: step 1/1.</text>
</comment>
<gene>
    <name evidence="8" type="primary">panC</name>
    <name evidence="9" type="ORF">BCF55_0179</name>
</gene>
<proteinExistence type="inferred from homology"/>
<keyword evidence="5 8" id="KW-0547">Nucleotide-binding</keyword>
<evidence type="ECO:0000256" key="2">
    <source>
        <dbReference type="ARBA" id="ARBA00009256"/>
    </source>
</evidence>
<feature type="binding site" evidence="8">
    <location>
        <position position="63"/>
    </location>
    <ligand>
        <name>beta-alanine</name>
        <dbReference type="ChEBI" id="CHEBI:57966"/>
    </ligand>
</feature>
<keyword evidence="6 8" id="KW-0067">ATP-binding</keyword>
<organism evidence="9 10">
    <name type="scientific">Hydrogenivirga caldilitoris</name>
    <dbReference type="NCBI Taxonomy" id="246264"/>
    <lineage>
        <taxon>Bacteria</taxon>
        <taxon>Pseudomonadati</taxon>
        <taxon>Aquificota</taxon>
        <taxon>Aquificia</taxon>
        <taxon>Aquificales</taxon>
        <taxon>Aquificaceae</taxon>
        <taxon>Hydrogenivirga</taxon>
    </lineage>
</organism>
<comment type="similarity">
    <text evidence="2 8">Belongs to the pantothenate synthetase family.</text>
</comment>
<keyword evidence="8" id="KW-0963">Cytoplasm</keyword>
<keyword evidence="4 8" id="KW-0566">Pantothenate biosynthesis</keyword>
<reference evidence="9 10" key="1">
    <citation type="submission" date="2018-10" db="EMBL/GenBank/DDBJ databases">
        <title>Genomic Encyclopedia of Archaeal and Bacterial Type Strains, Phase II (KMG-II): from individual species to whole genera.</title>
        <authorList>
            <person name="Goeker M."/>
        </authorList>
    </citation>
    <scope>NUCLEOTIDE SEQUENCE [LARGE SCALE GENOMIC DNA]</scope>
    <source>
        <strain evidence="9 10">DSM 16510</strain>
    </source>
</reference>
<dbReference type="Gene3D" id="3.40.50.620">
    <property type="entry name" value="HUPs"/>
    <property type="match status" value="1"/>
</dbReference>
<dbReference type="EC" id="6.3.2.1" evidence="8"/>
<evidence type="ECO:0000313" key="10">
    <source>
        <dbReference type="Proteomes" id="UP000267841"/>
    </source>
</evidence>
<feature type="active site" description="Proton donor" evidence="8">
    <location>
        <position position="39"/>
    </location>
</feature>
<comment type="function">
    <text evidence="8">Catalyzes the condensation of pantoate with beta-alanine in an ATP-dependent reaction via a pantoyl-adenylate intermediate.</text>
</comment>
<dbReference type="GO" id="GO:0005524">
    <property type="term" value="F:ATP binding"/>
    <property type="evidence" value="ECO:0007669"/>
    <property type="project" value="UniProtKB-KW"/>
</dbReference>
<dbReference type="CDD" id="cd00560">
    <property type="entry name" value="PanC"/>
    <property type="match status" value="1"/>
</dbReference>
<keyword evidence="10" id="KW-1185">Reference proteome</keyword>
<evidence type="ECO:0000256" key="5">
    <source>
        <dbReference type="ARBA" id="ARBA00022741"/>
    </source>
</evidence>
<dbReference type="InterPro" id="IPR042176">
    <property type="entry name" value="Pantoate_ligase_C"/>
</dbReference>
<comment type="miscellaneous">
    <text evidence="8">The reaction proceeds by a bi uni uni bi ping pong mechanism.</text>
</comment>
<dbReference type="HAMAP" id="MF_00158">
    <property type="entry name" value="PanC"/>
    <property type="match status" value="1"/>
</dbReference>
<dbReference type="GO" id="GO:0005829">
    <property type="term" value="C:cytosol"/>
    <property type="evidence" value="ECO:0007669"/>
    <property type="project" value="TreeGrafter"/>
</dbReference>
<feature type="binding site" evidence="8">
    <location>
        <position position="178"/>
    </location>
    <ligand>
        <name>ATP</name>
        <dbReference type="ChEBI" id="CHEBI:30616"/>
    </ligand>
</feature>
<feature type="binding site" evidence="8">
    <location>
        <begin position="186"/>
        <end position="189"/>
    </location>
    <ligand>
        <name>ATP</name>
        <dbReference type="ChEBI" id="CHEBI:30616"/>
    </ligand>
</feature>
<evidence type="ECO:0000256" key="7">
    <source>
        <dbReference type="ARBA" id="ARBA00048258"/>
    </source>
</evidence>
<evidence type="ECO:0000256" key="4">
    <source>
        <dbReference type="ARBA" id="ARBA00022655"/>
    </source>
</evidence>
<dbReference type="GO" id="GO:0015940">
    <property type="term" value="P:pantothenate biosynthetic process"/>
    <property type="evidence" value="ECO:0007669"/>
    <property type="project" value="UniProtKB-UniRule"/>
</dbReference>
<dbReference type="NCBIfam" id="TIGR00018">
    <property type="entry name" value="panC"/>
    <property type="match status" value="1"/>
</dbReference>
<name>A0A497XP55_9AQUI</name>
<evidence type="ECO:0000256" key="6">
    <source>
        <dbReference type="ARBA" id="ARBA00022840"/>
    </source>
</evidence>
<dbReference type="FunFam" id="3.40.50.620:FF:000013">
    <property type="entry name" value="Pantothenate synthetase"/>
    <property type="match status" value="1"/>
</dbReference>
<evidence type="ECO:0000256" key="8">
    <source>
        <dbReference type="HAMAP-Rule" id="MF_00158"/>
    </source>
</evidence>
<dbReference type="InterPro" id="IPR014729">
    <property type="entry name" value="Rossmann-like_a/b/a_fold"/>
</dbReference>
<sequence length="282" mass="32477">MPLLFKKVKELRNHLQTLKCEKSINIGFVPTMGYLHEGHKALMKRSKLQNDVTVVSVYVNPTQFGPDEDYERYPRNLDHDMSVCDEMGVDIVFAPSDEEMYPAGSKTEVYVRDMSEILEGKFRPGHFKGVATVVVKLLNAVQPHRVYFGEKDYQQLKVIQRLVRDLLIPVEIVPVETVREPDGLAYSSRNVYLNPEERESALSIYRAFILAQELINQGERNAQALKEEIRKFILSHPHVKKIDYVEITDPDLNPKDIVESGDRILVALWVGNTRLIDNWKVE</sequence>
<evidence type="ECO:0000313" key="9">
    <source>
        <dbReference type="EMBL" id="RLJ69920.1"/>
    </source>
</evidence>
<protein>
    <recommendedName>
        <fullName evidence="8">Pantothenate synthetase</fullName>
        <shortName evidence="8">PS</shortName>
        <ecNumber evidence="8">6.3.2.1</ecNumber>
    </recommendedName>
    <alternativeName>
        <fullName evidence="8">Pantoate--beta-alanine ligase</fullName>
    </alternativeName>
    <alternativeName>
        <fullName evidence="8">Pantoate-activating enzyme</fullName>
    </alternativeName>
</protein>
<feature type="binding site" evidence="8">
    <location>
        <begin position="32"/>
        <end position="39"/>
    </location>
    <ligand>
        <name>ATP</name>
        <dbReference type="ChEBI" id="CHEBI:30616"/>
    </ligand>
</feature>
<comment type="catalytic activity">
    <reaction evidence="7 8">
        <text>(R)-pantoate + beta-alanine + ATP = (R)-pantothenate + AMP + diphosphate + H(+)</text>
        <dbReference type="Rhea" id="RHEA:10912"/>
        <dbReference type="ChEBI" id="CHEBI:15378"/>
        <dbReference type="ChEBI" id="CHEBI:15980"/>
        <dbReference type="ChEBI" id="CHEBI:29032"/>
        <dbReference type="ChEBI" id="CHEBI:30616"/>
        <dbReference type="ChEBI" id="CHEBI:33019"/>
        <dbReference type="ChEBI" id="CHEBI:57966"/>
        <dbReference type="ChEBI" id="CHEBI:456215"/>
        <dbReference type="EC" id="6.3.2.1"/>
    </reaction>
</comment>
<comment type="caution">
    <text evidence="9">The sequence shown here is derived from an EMBL/GenBank/DDBJ whole genome shotgun (WGS) entry which is preliminary data.</text>
</comment>
<dbReference type="GO" id="GO:0004592">
    <property type="term" value="F:pantoate-beta-alanine ligase activity"/>
    <property type="evidence" value="ECO:0007669"/>
    <property type="project" value="UniProtKB-UniRule"/>
</dbReference>
<dbReference type="OrthoDB" id="9773087at2"/>
<comment type="subunit">
    <text evidence="8">Homodimer.</text>
</comment>
<dbReference type="InterPro" id="IPR003721">
    <property type="entry name" value="Pantoate_ligase"/>
</dbReference>
<accession>A0A497XP55</accession>
<dbReference type="PANTHER" id="PTHR21299">
    <property type="entry name" value="CYTIDYLATE KINASE/PANTOATE-BETA-ALANINE LIGASE"/>
    <property type="match status" value="1"/>
</dbReference>
<keyword evidence="3 8" id="KW-0436">Ligase</keyword>
<evidence type="ECO:0000256" key="1">
    <source>
        <dbReference type="ARBA" id="ARBA00004990"/>
    </source>
</evidence>
<dbReference type="AlphaFoldDB" id="A0A497XP55"/>
<dbReference type="UniPathway" id="UPA00028">
    <property type="reaction ID" value="UER00005"/>
</dbReference>
<feature type="binding site" evidence="8">
    <location>
        <position position="63"/>
    </location>
    <ligand>
        <name>(R)-pantoate</name>
        <dbReference type="ChEBI" id="CHEBI:15980"/>
    </ligand>
</feature>
<comment type="subcellular location">
    <subcellularLocation>
        <location evidence="8">Cytoplasm</location>
    </subcellularLocation>
</comment>
<feature type="binding site" evidence="8">
    <location>
        <begin position="149"/>
        <end position="152"/>
    </location>
    <ligand>
        <name>ATP</name>
        <dbReference type="ChEBI" id="CHEBI:30616"/>
    </ligand>
</feature>
<dbReference type="SUPFAM" id="SSF52374">
    <property type="entry name" value="Nucleotidylyl transferase"/>
    <property type="match status" value="1"/>
</dbReference>
<dbReference type="PANTHER" id="PTHR21299:SF1">
    <property type="entry name" value="PANTOATE--BETA-ALANINE LIGASE"/>
    <property type="match status" value="1"/>
</dbReference>
<dbReference type="EMBL" id="RCCJ01000001">
    <property type="protein sequence ID" value="RLJ69920.1"/>
    <property type="molecule type" value="Genomic_DNA"/>
</dbReference>
<dbReference type="Proteomes" id="UP000267841">
    <property type="component" value="Unassembled WGS sequence"/>
</dbReference>
<evidence type="ECO:0000256" key="3">
    <source>
        <dbReference type="ARBA" id="ARBA00022598"/>
    </source>
</evidence>